<evidence type="ECO:0000256" key="5">
    <source>
        <dbReference type="ARBA" id="ARBA00022989"/>
    </source>
</evidence>
<proteinExistence type="inferred from homology"/>
<keyword evidence="3 8" id="KW-0813">Transport</keyword>
<keyword evidence="5 8" id="KW-1133">Transmembrane helix</keyword>
<dbReference type="PANTHER" id="PTHR11730">
    <property type="entry name" value="AMMONIUM TRANSPORTER"/>
    <property type="match status" value="1"/>
</dbReference>
<protein>
    <recommendedName>
        <fullName evidence="8">Ammonium transporter</fullName>
    </recommendedName>
</protein>
<accession>A0ABX2GFH4</accession>
<sequence length="404" mass="43142">MENTQVLLNIVWTMVGAFLVYFMQAGFAMVETGFTRAKNSGNILMKNMMDFVLGSIFFFIIGFALMFGGSNAFIGTAGFFNPKSLADADGMFNGLPIGVFMIFQTVFCATSATIVSGAMAERTKFISYLIYSAAISVFIYPITGHWIWGGGWLSQIGFHDFAGSTAVHMVGGLCALAGAKMVGPRIGKYTKEGKPVAIPGHNLPLGALGVFILWFCWFGFNCGSTTAATYSLGDIAMTTNLAAAAATLITLIVTWVRYGKPDISMTMNGALAGLVAITASCDVVNDYEALFIGAVAGVVVVFAVEFFDKVVKIDDPVGAISVHGVCGALGTLFTGIFGEGCSFITQLIGFVAVAAYTLILAFILFFVLKKTIGLRVTEKEEIDGLDMHEHGCSAYANFHFHNDK</sequence>
<feature type="domain" description="Ammonium transporter AmtB-like" evidence="9">
    <location>
        <begin position="11"/>
        <end position="395"/>
    </location>
</feature>
<dbReference type="RefSeq" id="WP_173829844.1">
    <property type="nucleotide sequence ID" value="NZ_JAAITQ010000014.1"/>
</dbReference>
<feature type="transmembrane region" description="Helical" evidence="8">
    <location>
        <begin position="203"/>
        <end position="220"/>
    </location>
</feature>
<feature type="transmembrane region" description="Helical" evidence="8">
    <location>
        <begin position="128"/>
        <end position="149"/>
    </location>
</feature>
<evidence type="ECO:0000256" key="8">
    <source>
        <dbReference type="RuleBase" id="RU362002"/>
    </source>
</evidence>
<comment type="subcellular location">
    <subcellularLocation>
        <location evidence="8">Cell membrane</location>
        <topology evidence="8">Multi-pass membrane protein</topology>
    </subcellularLocation>
    <subcellularLocation>
        <location evidence="1">Membrane</location>
        <topology evidence="1">Multi-pass membrane protein</topology>
    </subcellularLocation>
</comment>
<evidence type="ECO:0000256" key="2">
    <source>
        <dbReference type="ARBA" id="ARBA00005887"/>
    </source>
</evidence>
<feature type="transmembrane region" description="Helical" evidence="8">
    <location>
        <begin position="343"/>
        <end position="368"/>
    </location>
</feature>
<keyword evidence="11" id="KW-1185">Reference proteome</keyword>
<evidence type="ECO:0000313" key="11">
    <source>
        <dbReference type="Proteomes" id="UP000768180"/>
    </source>
</evidence>
<feature type="transmembrane region" description="Helical" evidence="8">
    <location>
        <begin position="319"/>
        <end position="337"/>
    </location>
</feature>
<dbReference type="Gene3D" id="1.10.3430.10">
    <property type="entry name" value="Ammonium transporter AmtB like domains"/>
    <property type="match status" value="1"/>
</dbReference>
<gene>
    <name evidence="10" type="ORF">G5B05_08970</name>
</gene>
<feature type="transmembrane region" description="Helical" evidence="8">
    <location>
        <begin position="240"/>
        <end position="258"/>
    </location>
</feature>
<keyword evidence="4 8" id="KW-0812">Transmembrane</keyword>
<feature type="transmembrane region" description="Helical" evidence="8">
    <location>
        <begin position="161"/>
        <end position="182"/>
    </location>
</feature>
<organism evidence="10 11">
    <name type="scientific">Fusicatenibacter saccharivorans</name>
    <dbReference type="NCBI Taxonomy" id="1150298"/>
    <lineage>
        <taxon>Bacteria</taxon>
        <taxon>Bacillati</taxon>
        <taxon>Bacillota</taxon>
        <taxon>Clostridia</taxon>
        <taxon>Lachnospirales</taxon>
        <taxon>Lachnospiraceae</taxon>
        <taxon>Fusicatenibacter</taxon>
    </lineage>
</organism>
<dbReference type="Proteomes" id="UP000768180">
    <property type="component" value="Unassembled WGS sequence"/>
</dbReference>
<evidence type="ECO:0000313" key="10">
    <source>
        <dbReference type="EMBL" id="NSE16536.1"/>
    </source>
</evidence>
<evidence type="ECO:0000259" key="9">
    <source>
        <dbReference type="Pfam" id="PF00909"/>
    </source>
</evidence>
<dbReference type="InterPro" id="IPR024041">
    <property type="entry name" value="NH4_transpt_AmtB-like_dom"/>
</dbReference>
<name>A0ABX2GFH4_9FIRM</name>
<dbReference type="PANTHER" id="PTHR11730:SF89">
    <property type="entry name" value="AMMONIUM TRANSPORTER SLL0108-RELATED"/>
    <property type="match status" value="1"/>
</dbReference>
<dbReference type="SUPFAM" id="SSF111352">
    <property type="entry name" value="Ammonium transporter"/>
    <property type="match status" value="1"/>
</dbReference>
<dbReference type="EMBL" id="JAAITQ010000014">
    <property type="protein sequence ID" value="NSE16536.1"/>
    <property type="molecule type" value="Genomic_DNA"/>
</dbReference>
<feature type="transmembrane region" description="Helical" evidence="8">
    <location>
        <begin position="94"/>
        <end position="116"/>
    </location>
</feature>
<keyword evidence="7 8" id="KW-0924">Ammonia transport</keyword>
<evidence type="ECO:0000256" key="7">
    <source>
        <dbReference type="ARBA" id="ARBA00023177"/>
    </source>
</evidence>
<feature type="transmembrane region" description="Helical" evidence="8">
    <location>
        <begin position="6"/>
        <end position="30"/>
    </location>
</feature>
<feature type="transmembrane region" description="Helical" evidence="8">
    <location>
        <begin position="265"/>
        <end position="283"/>
    </location>
</feature>
<dbReference type="InterPro" id="IPR001905">
    <property type="entry name" value="Ammonium_transpt"/>
</dbReference>
<feature type="transmembrane region" description="Helical" evidence="8">
    <location>
        <begin position="289"/>
        <end position="307"/>
    </location>
</feature>
<evidence type="ECO:0000256" key="4">
    <source>
        <dbReference type="ARBA" id="ARBA00022692"/>
    </source>
</evidence>
<dbReference type="Pfam" id="PF00909">
    <property type="entry name" value="Ammonium_transp"/>
    <property type="match status" value="1"/>
</dbReference>
<comment type="caution">
    <text evidence="10">The sequence shown here is derived from an EMBL/GenBank/DDBJ whole genome shotgun (WGS) entry which is preliminary data.</text>
</comment>
<dbReference type="InterPro" id="IPR029020">
    <property type="entry name" value="Ammonium/urea_transptr"/>
</dbReference>
<dbReference type="NCBIfam" id="TIGR00836">
    <property type="entry name" value="amt"/>
    <property type="match status" value="1"/>
</dbReference>
<feature type="transmembrane region" description="Helical" evidence="8">
    <location>
        <begin position="51"/>
        <end position="74"/>
    </location>
</feature>
<evidence type="ECO:0000256" key="1">
    <source>
        <dbReference type="ARBA" id="ARBA00004141"/>
    </source>
</evidence>
<evidence type="ECO:0000256" key="6">
    <source>
        <dbReference type="ARBA" id="ARBA00023136"/>
    </source>
</evidence>
<keyword evidence="6 8" id="KW-0472">Membrane</keyword>
<evidence type="ECO:0000256" key="3">
    <source>
        <dbReference type="ARBA" id="ARBA00022448"/>
    </source>
</evidence>
<comment type="similarity">
    <text evidence="2 8">Belongs to the ammonia transporter channel (TC 1.A.11.2) family.</text>
</comment>
<reference evidence="10 11" key="1">
    <citation type="journal article" date="2020" name="Cell Host Microbe">
        <title>Functional and Genomic Variation between Human-Derived Isolates of Lachnospiraceae Reveals Inter- and Intra-Species Diversity.</title>
        <authorList>
            <person name="Sorbara M.T."/>
            <person name="Littmann E.R."/>
            <person name="Fontana E."/>
            <person name="Moody T.U."/>
            <person name="Kohout C.E."/>
            <person name="Gjonbalaj M."/>
            <person name="Eaton V."/>
            <person name="Seok R."/>
            <person name="Leiner I.M."/>
            <person name="Pamer E.G."/>
        </authorList>
    </citation>
    <scope>NUCLEOTIDE SEQUENCE [LARGE SCALE GENOMIC DNA]</scope>
    <source>
        <strain evidence="10 11">MSK.14.54</strain>
    </source>
</reference>